<feature type="binding site" evidence="14">
    <location>
        <begin position="140"/>
        <end position="144"/>
    </location>
    <ligand>
        <name>D-ribulose 5-phosphate</name>
        <dbReference type="ChEBI" id="CHEBI:58121"/>
    </ligand>
</feature>
<evidence type="ECO:0000259" key="15">
    <source>
        <dbReference type="Pfam" id="PF00925"/>
    </source>
</evidence>
<keyword evidence="12 14" id="KW-0464">Manganese</keyword>
<dbReference type="EMBL" id="JAVRHY010000007">
    <property type="protein sequence ID" value="MDT0618767.1"/>
    <property type="molecule type" value="Genomic_DNA"/>
</dbReference>
<evidence type="ECO:0000256" key="10">
    <source>
        <dbReference type="ARBA" id="ARBA00022723"/>
    </source>
</evidence>
<dbReference type="PIRSF" id="PIRSF001259">
    <property type="entry name" value="RibA"/>
    <property type="match status" value="1"/>
</dbReference>
<keyword evidence="10 14" id="KW-0479">Metal-binding</keyword>
<evidence type="ECO:0000256" key="8">
    <source>
        <dbReference type="ARBA" id="ARBA00018836"/>
    </source>
</evidence>
<feature type="binding site" evidence="14">
    <location>
        <position position="28"/>
    </location>
    <ligand>
        <name>Mg(2+)</name>
        <dbReference type="ChEBI" id="CHEBI:18420"/>
        <label>1</label>
    </ligand>
</feature>
<dbReference type="RefSeq" id="WP_311658964.1">
    <property type="nucleotide sequence ID" value="NZ_JAVRHY010000007.1"/>
</dbReference>
<name>A0ABU3BAB0_9GAMM</name>
<organism evidence="16 17">
    <name type="scientific">Spectribacter acetivorans</name>
    <dbReference type="NCBI Taxonomy" id="3075603"/>
    <lineage>
        <taxon>Bacteria</taxon>
        <taxon>Pseudomonadati</taxon>
        <taxon>Pseudomonadota</taxon>
        <taxon>Gammaproteobacteria</taxon>
        <taxon>Salinisphaerales</taxon>
        <taxon>Salinisphaeraceae</taxon>
        <taxon>Spectribacter</taxon>
    </lineage>
</organism>
<feature type="site" description="Essential for catalytic activity" evidence="14">
    <location>
        <position position="126"/>
    </location>
</feature>
<comment type="similarity">
    <text evidence="6">In the C-terminal section; belongs to the GTP cyclohydrolase II family.</text>
</comment>
<evidence type="ECO:0000256" key="1">
    <source>
        <dbReference type="ARBA" id="ARBA00000141"/>
    </source>
</evidence>
<dbReference type="InterPro" id="IPR000422">
    <property type="entry name" value="DHBP_synthase_RibB"/>
</dbReference>
<evidence type="ECO:0000256" key="12">
    <source>
        <dbReference type="ARBA" id="ARBA00023211"/>
    </source>
</evidence>
<feature type="site" description="Essential for catalytic activity" evidence="14">
    <location>
        <position position="164"/>
    </location>
</feature>
<sequence>MALSPIEDIIKDMQAGRMVILLDDEDRENEGDLILAAECVRPEDINFMARYGRGLICLTLTRQRCQQLNLPLMVATGDEPGRTNFTLSIEATEGVTTGISAHDRAQTVRAAVKADARPADLVQPGHIFPLMAQPGGVLARAGHTEAGCDLARLAGMEPASVIVEILNEDGSMARLPDLEQFAATHDIKLGTIADLIRYRIANERTVARVTETEVDTEFGPFRLFSYEDEVDKVVHLALVKGDIDPDEATLVRVHVRNTLADVLGVRHPEFGWPLRDALARIADAGSGVVVILRKPETPRELISRIRVLEGEAEQIDDTLDNGDGEDSRVLRTYGIGAQILTDLGVRRMRVLSAPMRMHAISGFGLEVVEYVHD</sequence>
<evidence type="ECO:0000256" key="14">
    <source>
        <dbReference type="HAMAP-Rule" id="MF_00180"/>
    </source>
</evidence>
<dbReference type="PANTHER" id="PTHR21327">
    <property type="entry name" value="GTP CYCLOHYDROLASE II-RELATED"/>
    <property type="match status" value="1"/>
</dbReference>
<comment type="cofactor">
    <cofactor evidence="2">
        <name>Mn(2+)</name>
        <dbReference type="ChEBI" id="CHEBI:29035"/>
    </cofactor>
</comment>
<proteinExistence type="inferred from homology"/>
<keyword evidence="17" id="KW-1185">Reference proteome</keyword>
<evidence type="ECO:0000313" key="16">
    <source>
        <dbReference type="EMBL" id="MDT0618767.1"/>
    </source>
</evidence>
<comment type="cofactor">
    <cofactor evidence="14">
        <name>Mg(2+)</name>
        <dbReference type="ChEBI" id="CHEBI:18420"/>
    </cofactor>
    <cofactor evidence="14">
        <name>Mn(2+)</name>
        <dbReference type="ChEBI" id="CHEBI:29035"/>
    </cofactor>
    <text evidence="14">Binds 2 divalent metal cations per subunit. Magnesium or manganese.</text>
</comment>
<evidence type="ECO:0000256" key="7">
    <source>
        <dbReference type="ARBA" id="ARBA00012153"/>
    </source>
</evidence>
<gene>
    <name evidence="16" type="primary">ribBA</name>
    <name evidence="14" type="synonym">ribB</name>
    <name evidence="16" type="ORF">RM531_09810</name>
</gene>
<dbReference type="PANTHER" id="PTHR21327:SF34">
    <property type="entry name" value="3,4-DIHYDROXY-2-BUTANONE 4-PHOSPHATE SYNTHASE"/>
    <property type="match status" value="1"/>
</dbReference>
<comment type="caution">
    <text evidence="16">The sequence shown here is derived from an EMBL/GenBank/DDBJ whole genome shotgun (WGS) entry which is preliminary data.</text>
</comment>
<keyword evidence="13 14" id="KW-0456">Lyase</keyword>
<feature type="binding site" evidence="14">
    <location>
        <position position="143"/>
    </location>
    <ligand>
        <name>Mg(2+)</name>
        <dbReference type="ChEBI" id="CHEBI:18420"/>
        <label>2</label>
    </ligand>
</feature>
<dbReference type="SUPFAM" id="SSF55821">
    <property type="entry name" value="YrdC/RibB"/>
    <property type="match status" value="1"/>
</dbReference>
<dbReference type="HAMAP" id="MF_00180">
    <property type="entry name" value="RibB"/>
    <property type="match status" value="1"/>
</dbReference>
<dbReference type="EC" id="4.1.99.12" evidence="7 14"/>
<dbReference type="InterPro" id="IPR032677">
    <property type="entry name" value="GTP_cyclohydro_II"/>
</dbReference>
<evidence type="ECO:0000256" key="13">
    <source>
        <dbReference type="ARBA" id="ARBA00023239"/>
    </source>
</evidence>
<dbReference type="SUPFAM" id="SSF142695">
    <property type="entry name" value="RibA-like"/>
    <property type="match status" value="1"/>
</dbReference>
<dbReference type="Gene3D" id="3.40.50.10990">
    <property type="entry name" value="GTP cyclohydrolase II"/>
    <property type="match status" value="1"/>
</dbReference>
<keyword evidence="16" id="KW-0378">Hydrolase</keyword>
<comment type="similarity">
    <text evidence="14">Belongs to the DHBP synthase family.</text>
</comment>
<dbReference type="GO" id="GO:0008686">
    <property type="term" value="F:3,4-dihydroxy-2-butanone-4-phosphate synthase activity"/>
    <property type="evidence" value="ECO:0007669"/>
    <property type="project" value="UniProtKB-EC"/>
</dbReference>
<dbReference type="NCBIfam" id="NF010626">
    <property type="entry name" value="PRK14019.1"/>
    <property type="match status" value="1"/>
</dbReference>
<accession>A0ABU3BAB0</accession>
<feature type="binding site" evidence="14">
    <location>
        <begin position="27"/>
        <end position="28"/>
    </location>
    <ligand>
        <name>D-ribulose 5-phosphate</name>
        <dbReference type="ChEBI" id="CHEBI:58121"/>
    </ligand>
</feature>
<dbReference type="Proteomes" id="UP001259982">
    <property type="component" value="Unassembled WGS sequence"/>
</dbReference>
<protein>
    <recommendedName>
        <fullName evidence="8 14">3,4-dihydroxy-2-butanone 4-phosphate synthase</fullName>
        <shortName evidence="14">DHBP synthase</shortName>
        <ecNumber evidence="7 14">4.1.99.12</ecNumber>
    </recommendedName>
</protein>
<comment type="pathway">
    <text evidence="4 14">Cofactor biosynthesis; riboflavin biosynthesis; 2-hydroxy-3-oxobutyl phosphate from D-ribulose 5-phosphate: step 1/1.</text>
</comment>
<evidence type="ECO:0000256" key="3">
    <source>
        <dbReference type="ARBA" id="ARBA00002284"/>
    </source>
</evidence>
<dbReference type="GO" id="GO:0003935">
    <property type="term" value="F:GTP cyclohydrolase II activity"/>
    <property type="evidence" value="ECO:0007669"/>
    <property type="project" value="UniProtKB-EC"/>
</dbReference>
<dbReference type="Pfam" id="PF00926">
    <property type="entry name" value="DHBP_synthase"/>
    <property type="match status" value="1"/>
</dbReference>
<dbReference type="InterPro" id="IPR036144">
    <property type="entry name" value="RibA-like_sf"/>
</dbReference>
<dbReference type="Gene3D" id="3.90.870.10">
    <property type="entry name" value="DHBP synthase"/>
    <property type="match status" value="1"/>
</dbReference>
<evidence type="ECO:0000256" key="2">
    <source>
        <dbReference type="ARBA" id="ARBA00001936"/>
    </source>
</evidence>
<evidence type="ECO:0000313" key="17">
    <source>
        <dbReference type="Proteomes" id="UP001259982"/>
    </source>
</evidence>
<dbReference type="NCBIfam" id="TIGR00506">
    <property type="entry name" value="ribB"/>
    <property type="match status" value="1"/>
</dbReference>
<evidence type="ECO:0000256" key="9">
    <source>
        <dbReference type="ARBA" id="ARBA00022619"/>
    </source>
</evidence>
<comment type="catalytic activity">
    <reaction evidence="1 14">
        <text>D-ribulose 5-phosphate = (2S)-2-hydroxy-3-oxobutyl phosphate + formate + H(+)</text>
        <dbReference type="Rhea" id="RHEA:18457"/>
        <dbReference type="ChEBI" id="CHEBI:15378"/>
        <dbReference type="ChEBI" id="CHEBI:15740"/>
        <dbReference type="ChEBI" id="CHEBI:58121"/>
        <dbReference type="ChEBI" id="CHEBI:58830"/>
        <dbReference type="EC" id="4.1.99.12"/>
    </reaction>
</comment>
<feature type="domain" description="GTP cyclohydrolase II" evidence="15">
    <location>
        <begin position="208"/>
        <end position="371"/>
    </location>
</feature>
<evidence type="ECO:0000256" key="11">
    <source>
        <dbReference type="ARBA" id="ARBA00022842"/>
    </source>
</evidence>
<evidence type="ECO:0000256" key="4">
    <source>
        <dbReference type="ARBA" id="ARBA00004904"/>
    </source>
</evidence>
<keyword evidence="11 14" id="KW-0460">Magnesium</keyword>
<evidence type="ECO:0000256" key="6">
    <source>
        <dbReference type="ARBA" id="ARBA00008976"/>
    </source>
</evidence>
<comment type="subunit">
    <text evidence="14">Homodimer.</text>
</comment>
<keyword evidence="9 14" id="KW-0686">Riboflavin biosynthesis</keyword>
<dbReference type="InterPro" id="IPR017945">
    <property type="entry name" value="DHBP_synth_RibB-like_a/b_dom"/>
</dbReference>
<evidence type="ECO:0000256" key="5">
    <source>
        <dbReference type="ARBA" id="ARBA00005520"/>
    </source>
</evidence>
<dbReference type="Pfam" id="PF00925">
    <property type="entry name" value="GTP_cyclohydro2"/>
    <property type="match status" value="1"/>
</dbReference>
<feature type="binding site" evidence="14">
    <location>
        <position position="32"/>
    </location>
    <ligand>
        <name>D-ribulose 5-phosphate</name>
        <dbReference type="ChEBI" id="CHEBI:58121"/>
    </ligand>
</feature>
<reference evidence="16 17" key="1">
    <citation type="submission" date="2023-09" db="EMBL/GenBank/DDBJ databases">
        <authorList>
            <person name="Rey-Velasco X."/>
        </authorList>
    </citation>
    <scope>NUCLEOTIDE SEQUENCE [LARGE SCALE GENOMIC DNA]</scope>
    <source>
        <strain evidence="16 17">P385</strain>
    </source>
</reference>
<comment type="similarity">
    <text evidence="5">In the N-terminal section; belongs to the DHBP synthase family.</text>
</comment>
<feature type="binding site" evidence="14">
    <location>
        <position position="28"/>
    </location>
    <ligand>
        <name>Mg(2+)</name>
        <dbReference type="ChEBI" id="CHEBI:18420"/>
        <label>2</label>
    </ligand>
</feature>
<comment type="function">
    <text evidence="3 14">Catalyzes the conversion of D-ribulose 5-phosphate to formate and 3,4-dihydroxy-2-butanone 4-phosphate.</text>
</comment>